<dbReference type="Pfam" id="PF00210">
    <property type="entry name" value="Ferritin"/>
    <property type="match status" value="1"/>
</dbReference>
<keyword evidence="4 5" id="KW-0408">Iron</keyword>
<dbReference type="RefSeq" id="XP_012368076.1">
    <property type="nucleotide sequence ID" value="XM_012512622.1"/>
</dbReference>
<evidence type="ECO:0000256" key="1">
    <source>
        <dbReference type="ARBA" id="ARBA00007513"/>
    </source>
</evidence>
<evidence type="ECO:0000256" key="3">
    <source>
        <dbReference type="ARBA" id="ARBA00022723"/>
    </source>
</evidence>
<dbReference type="GeneID" id="101573977"/>
<dbReference type="InterPro" id="IPR009078">
    <property type="entry name" value="Ferritin-like_SF"/>
</dbReference>
<evidence type="ECO:0000256" key="2">
    <source>
        <dbReference type="ARBA" id="ARBA00022434"/>
    </source>
</evidence>
<reference evidence="9" key="1">
    <citation type="submission" date="2025-08" db="UniProtKB">
        <authorList>
            <consortium name="RefSeq"/>
        </authorList>
    </citation>
    <scope>IDENTIFICATION</scope>
</reference>
<dbReference type="AlphaFoldDB" id="A0A6P3V878"/>
<dbReference type="GO" id="GO:0008198">
    <property type="term" value="F:ferrous iron binding"/>
    <property type="evidence" value="ECO:0007669"/>
    <property type="project" value="TreeGrafter"/>
</dbReference>
<dbReference type="InterPro" id="IPR008331">
    <property type="entry name" value="Ferritin_DPS_dom"/>
</dbReference>
<dbReference type="GO" id="GO:0006879">
    <property type="term" value="P:intracellular iron ion homeostasis"/>
    <property type="evidence" value="ECO:0007669"/>
    <property type="project" value="UniProtKB-KW"/>
</dbReference>
<protein>
    <recommendedName>
        <fullName evidence="6">Ferritin</fullName>
    </recommendedName>
</protein>
<name>A0A6P3V878_OCTDE</name>
<comment type="similarity">
    <text evidence="1 6">Belongs to the ferritin family.</text>
</comment>
<dbReference type="GO" id="GO:0008199">
    <property type="term" value="F:ferric iron binding"/>
    <property type="evidence" value="ECO:0007669"/>
    <property type="project" value="InterPro"/>
</dbReference>
<dbReference type="InterPro" id="IPR009040">
    <property type="entry name" value="Ferritin-like_diiron"/>
</dbReference>
<keyword evidence="8" id="KW-1185">Reference proteome</keyword>
<dbReference type="GO" id="GO:0006826">
    <property type="term" value="P:iron ion transport"/>
    <property type="evidence" value="ECO:0007669"/>
    <property type="project" value="InterPro"/>
</dbReference>
<evidence type="ECO:0000259" key="7">
    <source>
        <dbReference type="PROSITE" id="PS50905"/>
    </source>
</evidence>
<dbReference type="InterPro" id="IPR001519">
    <property type="entry name" value="Ferritin"/>
</dbReference>
<dbReference type="CDD" id="cd01056">
    <property type="entry name" value="Euk_Ferritin"/>
    <property type="match status" value="1"/>
</dbReference>
<accession>A0A6P3V878</accession>
<dbReference type="PANTHER" id="PTHR11431:SF105">
    <property type="entry name" value="FERRITIN"/>
    <property type="match status" value="1"/>
</dbReference>
<dbReference type="Proteomes" id="UP000515203">
    <property type="component" value="Unplaced"/>
</dbReference>
<dbReference type="PROSITE" id="PS50905">
    <property type="entry name" value="FERRITIN_LIKE"/>
    <property type="match status" value="1"/>
</dbReference>
<organism evidence="8 9">
    <name type="scientific">Octodon degus</name>
    <name type="common">Degu</name>
    <name type="synonym">Sciurus degus</name>
    <dbReference type="NCBI Taxonomy" id="10160"/>
    <lineage>
        <taxon>Eukaryota</taxon>
        <taxon>Metazoa</taxon>
        <taxon>Chordata</taxon>
        <taxon>Craniata</taxon>
        <taxon>Vertebrata</taxon>
        <taxon>Euteleostomi</taxon>
        <taxon>Mammalia</taxon>
        <taxon>Eutheria</taxon>
        <taxon>Euarchontoglires</taxon>
        <taxon>Glires</taxon>
        <taxon>Rodentia</taxon>
        <taxon>Hystricomorpha</taxon>
        <taxon>Octodontidae</taxon>
        <taxon>Octodon</taxon>
    </lineage>
</organism>
<gene>
    <name evidence="9" type="primary">LOC101573977</name>
</gene>
<evidence type="ECO:0000313" key="8">
    <source>
        <dbReference type="Proteomes" id="UP000515203"/>
    </source>
</evidence>
<evidence type="ECO:0000256" key="4">
    <source>
        <dbReference type="ARBA" id="ARBA00023004"/>
    </source>
</evidence>
<keyword evidence="3 5" id="KW-0479">Metal-binding</keyword>
<dbReference type="GO" id="GO:0005737">
    <property type="term" value="C:cytoplasm"/>
    <property type="evidence" value="ECO:0007669"/>
    <property type="project" value="TreeGrafter"/>
</dbReference>
<evidence type="ECO:0000256" key="6">
    <source>
        <dbReference type="RuleBase" id="RU361145"/>
    </source>
</evidence>
<keyword evidence="2 6" id="KW-0409">Iron storage</keyword>
<feature type="binding site" evidence="5">
    <location>
        <position position="107"/>
    </location>
    <ligand>
        <name>Fe cation</name>
        <dbReference type="ChEBI" id="CHEBI:24875"/>
        <label>1</label>
    </ligand>
</feature>
<comment type="function">
    <text evidence="6">Stores iron in a soluble, non-toxic, readily available form. Important for iron homeostasis. Iron is taken up in the ferrous form and deposited as ferric hydroxides after oxidation.</text>
</comment>
<dbReference type="OrthoDB" id="9561276at2759"/>
<dbReference type="InParanoid" id="A0A6P3V878"/>
<feature type="domain" description="Ferritin-like diiron" evidence="7">
    <location>
        <begin position="10"/>
        <end position="140"/>
    </location>
</feature>
<dbReference type="SUPFAM" id="SSF47240">
    <property type="entry name" value="Ferritin-like"/>
    <property type="match status" value="1"/>
</dbReference>
<proteinExistence type="inferred from homology"/>
<evidence type="ECO:0000313" key="9">
    <source>
        <dbReference type="RefSeq" id="XP_012368076.1"/>
    </source>
</evidence>
<dbReference type="PANTHER" id="PTHR11431">
    <property type="entry name" value="FERRITIN"/>
    <property type="match status" value="1"/>
</dbReference>
<dbReference type="InterPro" id="IPR012347">
    <property type="entry name" value="Ferritin-like"/>
</dbReference>
<dbReference type="Gene3D" id="1.20.1260.10">
    <property type="match status" value="1"/>
</dbReference>
<sequence>MAAAPTHLPQSDPLDCEASVNAHVEEQLSTSYLYLAMAVFCHRPEVALKHFSSFFLRYFDCWAELTQQLMATQTQRGGRVILGDMEQPETSEWRGGLHAMECVFHLEKSVNQGLLELHQLAASKRDPHLASFLQYHYLRP</sequence>
<evidence type="ECO:0000256" key="5">
    <source>
        <dbReference type="PIRSR" id="PIRSR601519-1"/>
    </source>
</evidence>